<proteinExistence type="predicted"/>
<dbReference type="AlphaFoldDB" id="A0A4Y2AP17"/>
<organism evidence="1 2">
    <name type="scientific">Araneus ventricosus</name>
    <name type="common">Orbweaver spider</name>
    <name type="synonym">Epeira ventricosa</name>
    <dbReference type="NCBI Taxonomy" id="182803"/>
    <lineage>
        <taxon>Eukaryota</taxon>
        <taxon>Metazoa</taxon>
        <taxon>Ecdysozoa</taxon>
        <taxon>Arthropoda</taxon>
        <taxon>Chelicerata</taxon>
        <taxon>Arachnida</taxon>
        <taxon>Araneae</taxon>
        <taxon>Araneomorphae</taxon>
        <taxon>Entelegynae</taxon>
        <taxon>Araneoidea</taxon>
        <taxon>Araneidae</taxon>
        <taxon>Araneus</taxon>
    </lineage>
</organism>
<name>A0A4Y2AP17_ARAVE</name>
<keyword evidence="2" id="KW-1185">Reference proteome</keyword>
<dbReference type="EMBL" id="BGPR01000026">
    <property type="protein sequence ID" value="GBL81642.1"/>
    <property type="molecule type" value="Genomic_DNA"/>
</dbReference>
<evidence type="ECO:0000313" key="2">
    <source>
        <dbReference type="Proteomes" id="UP000499080"/>
    </source>
</evidence>
<gene>
    <name evidence="1" type="ORF">AVEN_93432_1</name>
</gene>
<sequence length="171" mass="20100">MIVRWNAPFFSRGFVVSSSVIHLDLRESLNQSPILFICEEKQLAKSLKFIKENLAESSPVAVYWEYYDEDRETFEIEIFRTFEAQMLQERMDISLGKCMDNDYEESAGRFFSILQTYFAISDNPQKMHVLHLLWRSVPDADKKWTVRLKNSQEQARIFLKSVKLLCGGKDL</sequence>
<protein>
    <submittedName>
        <fullName evidence="1">Uncharacterized protein</fullName>
    </submittedName>
</protein>
<comment type="caution">
    <text evidence="1">The sequence shown here is derived from an EMBL/GenBank/DDBJ whole genome shotgun (WGS) entry which is preliminary data.</text>
</comment>
<accession>A0A4Y2AP17</accession>
<evidence type="ECO:0000313" key="1">
    <source>
        <dbReference type="EMBL" id="GBL81642.1"/>
    </source>
</evidence>
<reference evidence="1 2" key="1">
    <citation type="journal article" date="2019" name="Sci. Rep.">
        <title>Orb-weaving spider Araneus ventricosus genome elucidates the spidroin gene catalogue.</title>
        <authorList>
            <person name="Kono N."/>
            <person name="Nakamura H."/>
            <person name="Ohtoshi R."/>
            <person name="Moran D.A.P."/>
            <person name="Shinohara A."/>
            <person name="Yoshida Y."/>
            <person name="Fujiwara M."/>
            <person name="Mori M."/>
            <person name="Tomita M."/>
            <person name="Arakawa K."/>
        </authorList>
    </citation>
    <scope>NUCLEOTIDE SEQUENCE [LARGE SCALE GENOMIC DNA]</scope>
</reference>
<dbReference type="Proteomes" id="UP000499080">
    <property type="component" value="Unassembled WGS sequence"/>
</dbReference>